<keyword evidence="2" id="KW-1133">Transmembrane helix</keyword>
<protein>
    <submittedName>
        <fullName evidence="3">Uncharacterized protein</fullName>
    </submittedName>
</protein>
<name>A0A6A5W8Z7_9PLEO</name>
<keyword evidence="2" id="KW-0812">Transmembrane</keyword>
<feature type="region of interest" description="Disordered" evidence="1">
    <location>
        <begin position="211"/>
        <end position="303"/>
    </location>
</feature>
<feature type="compositionally biased region" description="Polar residues" evidence="1">
    <location>
        <begin position="174"/>
        <end position="183"/>
    </location>
</feature>
<feature type="transmembrane region" description="Helical" evidence="2">
    <location>
        <begin position="117"/>
        <end position="134"/>
    </location>
</feature>
<keyword evidence="4" id="KW-1185">Reference proteome</keyword>
<evidence type="ECO:0000313" key="3">
    <source>
        <dbReference type="EMBL" id="KAF1997857.1"/>
    </source>
</evidence>
<reference evidence="3" key="1">
    <citation type="journal article" date="2020" name="Stud. Mycol.">
        <title>101 Dothideomycetes genomes: a test case for predicting lifestyles and emergence of pathogens.</title>
        <authorList>
            <person name="Haridas S."/>
            <person name="Albert R."/>
            <person name="Binder M."/>
            <person name="Bloem J."/>
            <person name="Labutti K."/>
            <person name="Salamov A."/>
            <person name="Andreopoulos B."/>
            <person name="Baker S."/>
            <person name="Barry K."/>
            <person name="Bills G."/>
            <person name="Bluhm B."/>
            <person name="Cannon C."/>
            <person name="Castanera R."/>
            <person name="Culley D."/>
            <person name="Daum C."/>
            <person name="Ezra D."/>
            <person name="Gonzalez J."/>
            <person name="Henrissat B."/>
            <person name="Kuo A."/>
            <person name="Liang C."/>
            <person name="Lipzen A."/>
            <person name="Lutzoni F."/>
            <person name="Magnuson J."/>
            <person name="Mondo S."/>
            <person name="Nolan M."/>
            <person name="Ohm R."/>
            <person name="Pangilinan J."/>
            <person name="Park H.-J."/>
            <person name="Ramirez L."/>
            <person name="Alfaro M."/>
            <person name="Sun H."/>
            <person name="Tritt A."/>
            <person name="Yoshinaga Y."/>
            <person name="Zwiers L.-H."/>
            <person name="Turgeon B."/>
            <person name="Goodwin S."/>
            <person name="Spatafora J."/>
            <person name="Crous P."/>
            <person name="Grigoriev I."/>
        </authorList>
    </citation>
    <scope>NUCLEOTIDE SEQUENCE</scope>
    <source>
        <strain evidence="3">CBS 123094</strain>
    </source>
</reference>
<dbReference type="OrthoDB" id="3231000at2759"/>
<gene>
    <name evidence="3" type="ORF">P154DRAFT_578390</name>
</gene>
<organism evidence="3 4">
    <name type="scientific">Amniculicola lignicola CBS 123094</name>
    <dbReference type="NCBI Taxonomy" id="1392246"/>
    <lineage>
        <taxon>Eukaryota</taxon>
        <taxon>Fungi</taxon>
        <taxon>Dikarya</taxon>
        <taxon>Ascomycota</taxon>
        <taxon>Pezizomycotina</taxon>
        <taxon>Dothideomycetes</taxon>
        <taxon>Pleosporomycetidae</taxon>
        <taxon>Pleosporales</taxon>
        <taxon>Amniculicolaceae</taxon>
        <taxon>Amniculicola</taxon>
    </lineage>
</organism>
<proteinExistence type="predicted"/>
<evidence type="ECO:0000256" key="2">
    <source>
        <dbReference type="SAM" id="Phobius"/>
    </source>
</evidence>
<feature type="transmembrane region" description="Helical" evidence="2">
    <location>
        <begin position="12"/>
        <end position="33"/>
    </location>
</feature>
<feature type="transmembrane region" description="Helical" evidence="2">
    <location>
        <begin position="83"/>
        <end position="105"/>
    </location>
</feature>
<feature type="compositionally biased region" description="Basic and acidic residues" evidence="1">
    <location>
        <begin position="153"/>
        <end position="162"/>
    </location>
</feature>
<evidence type="ECO:0000256" key="1">
    <source>
        <dbReference type="SAM" id="MobiDB-lite"/>
    </source>
</evidence>
<feature type="region of interest" description="Disordered" evidence="1">
    <location>
        <begin position="153"/>
        <end position="186"/>
    </location>
</feature>
<dbReference type="EMBL" id="ML977608">
    <property type="protein sequence ID" value="KAF1997857.1"/>
    <property type="molecule type" value="Genomic_DNA"/>
</dbReference>
<dbReference type="Proteomes" id="UP000799779">
    <property type="component" value="Unassembled WGS sequence"/>
</dbReference>
<sequence length="303" mass="33738">MQVKPLAEPVPLYTFFIAAILVTGIVYGIRLTIRSNALMEYRREQFRKIRLHAKLPPGTPIPTHIFFVYMFRNYSLQAIRKQFTLALIAVLATSAVALPIAFLWVHNAGMDVGYKGMMTFVLVLFDAAVMLPFIKTPIPRRLLAIFKPVKKPVKADPTDRIPIRNLRNPDGPAENSTRSSVPSSGVMKKSMWRTLLAGAVGLFSPKRQKKMVDTESGVAVANSPSDRPMQVARPSADRPQEESGSEDLELSSESGSEDYVRGRKEYKRGRKGERPRVGTENGRASNEGSGAQKGKRRAEVVWV</sequence>
<accession>A0A6A5W8Z7</accession>
<dbReference type="AlphaFoldDB" id="A0A6A5W8Z7"/>
<keyword evidence="2" id="KW-0472">Membrane</keyword>
<evidence type="ECO:0000313" key="4">
    <source>
        <dbReference type="Proteomes" id="UP000799779"/>
    </source>
</evidence>